<name>A0A1F7GAQ7_9BACT</name>
<dbReference type="EMBL" id="MFZF01000022">
    <property type="protein sequence ID" value="OGK15991.1"/>
    <property type="molecule type" value="Genomic_DNA"/>
</dbReference>
<accession>A0A1F7GAQ7</accession>
<evidence type="ECO:0000313" key="2">
    <source>
        <dbReference type="Proteomes" id="UP000178372"/>
    </source>
</evidence>
<protein>
    <recommendedName>
        <fullName evidence="3">Mutator family transposase</fullName>
    </recommendedName>
</protein>
<dbReference type="AlphaFoldDB" id="A0A1F7GAQ7"/>
<comment type="caution">
    <text evidence="1">The sequence shown here is derived from an EMBL/GenBank/DDBJ whole genome shotgun (WGS) entry which is preliminary data.</text>
</comment>
<sequence length="194" mass="22910">MREYYEEYVAGLGWLVQAGYMIAGVTSDWHGSIVGAVQSVIPSVPHQRCLVHTQRLCQMLITTRPKTEAGYMLLRIVRELNYLHNHGDVRIWNNWLTLWERRYGELIKERTQATKENGTRTWWYTHKNLRRAFRTLSVSQTHLFLYLEHLGLDKDTNGLEAEFTHLKGKLGAHRGLSQKRRRAYISWYLFFKST</sequence>
<proteinExistence type="predicted"/>
<evidence type="ECO:0008006" key="3">
    <source>
        <dbReference type="Google" id="ProtNLM"/>
    </source>
</evidence>
<organism evidence="1 2">
    <name type="scientific">Candidatus Roizmanbacteria bacterium RIFCSPHIGHO2_01_FULL_39_12b</name>
    <dbReference type="NCBI Taxonomy" id="1802030"/>
    <lineage>
        <taxon>Bacteria</taxon>
        <taxon>Candidatus Roizmaniibacteriota</taxon>
    </lineage>
</organism>
<reference evidence="1 2" key="1">
    <citation type="journal article" date="2016" name="Nat. Commun.">
        <title>Thousands of microbial genomes shed light on interconnected biogeochemical processes in an aquifer system.</title>
        <authorList>
            <person name="Anantharaman K."/>
            <person name="Brown C.T."/>
            <person name="Hug L.A."/>
            <person name="Sharon I."/>
            <person name="Castelle C.J."/>
            <person name="Probst A.J."/>
            <person name="Thomas B.C."/>
            <person name="Singh A."/>
            <person name="Wilkins M.J."/>
            <person name="Karaoz U."/>
            <person name="Brodie E.L."/>
            <person name="Williams K.H."/>
            <person name="Hubbard S.S."/>
            <person name="Banfield J.F."/>
        </authorList>
    </citation>
    <scope>NUCLEOTIDE SEQUENCE [LARGE SCALE GENOMIC DNA]</scope>
</reference>
<dbReference type="Proteomes" id="UP000178372">
    <property type="component" value="Unassembled WGS sequence"/>
</dbReference>
<evidence type="ECO:0000313" key="1">
    <source>
        <dbReference type="EMBL" id="OGK15991.1"/>
    </source>
</evidence>
<gene>
    <name evidence="1" type="ORF">A2690_00870</name>
</gene>